<feature type="transmembrane region" description="Helical" evidence="1">
    <location>
        <begin position="6"/>
        <end position="26"/>
    </location>
</feature>
<dbReference type="RefSeq" id="WP_060998032.1">
    <property type="nucleotide sequence ID" value="NZ_LNQZ01000010.1"/>
</dbReference>
<keyword evidence="1" id="KW-1133">Transmembrane helix</keyword>
<comment type="caution">
    <text evidence="2">The sequence shown here is derived from an EMBL/GenBank/DDBJ whole genome shotgun (WGS) entry which is preliminary data.</text>
</comment>
<keyword evidence="1" id="KW-0472">Membrane</keyword>
<evidence type="ECO:0000313" key="2">
    <source>
        <dbReference type="EMBL" id="PSU06486.1"/>
    </source>
</evidence>
<protein>
    <submittedName>
        <fullName evidence="2">Uncharacterized protein</fullName>
    </submittedName>
</protein>
<reference evidence="2 3" key="1">
    <citation type="submission" date="2018-03" db="EMBL/GenBank/DDBJ databases">
        <title>Whole genome sequencing of Histamine producing bacteria.</title>
        <authorList>
            <person name="Butler K."/>
        </authorList>
    </citation>
    <scope>NUCLEOTIDE SEQUENCE [LARGE SCALE GENOMIC DNA]</scope>
    <source>
        <strain evidence="2 3">DSM 23343</strain>
    </source>
</reference>
<name>A0A2T3HZ69_9GAMM</name>
<organism evidence="2 3">
    <name type="scientific">Photobacterium aquimaris</name>
    <dbReference type="NCBI Taxonomy" id="512643"/>
    <lineage>
        <taxon>Bacteria</taxon>
        <taxon>Pseudomonadati</taxon>
        <taxon>Pseudomonadota</taxon>
        <taxon>Gammaproteobacteria</taxon>
        <taxon>Vibrionales</taxon>
        <taxon>Vibrionaceae</taxon>
        <taxon>Photobacterium</taxon>
    </lineage>
</organism>
<dbReference type="EMBL" id="PYLY01000011">
    <property type="protein sequence ID" value="PSU06486.1"/>
    <property type="molecule type" value="Genomic_DNA"/>
</dbReference>
<gene>
    <name evidence="2" type="ORF">C0W81_07115</name>
</gene>
<evidence type="ECO:0000313" key="3">
    <source>
        <dbReference type="Proteomes" id="UP000241858"/>
    </source>
</evidence>
<proteinExistence type="predicted"/>
<sequence length="119" mass="13732">MIRHWLYFIVYSLLIVTVFTNTAYAYTTKIMPTSMSHCSMEYNTCCDDTDNIATSSIIITDSTYSHCNNDCNSDCSSQHQPALLPNFNFQSCNHSESHINEQFQLTRYYHEPLLKPPMA</sequence>
<dbReference type="OrthoDB" id="5829506at2"/>
<evidence type="ECO:0000256" key="1">
    <source>
        <dbReference type="SAM" id="Phobius"/>
    </source>
</evidence>
<dbReference type="Proteomes" id="UP000241858">
    <property type="component" value="Unassembled WGS sequence"/>
</dbReference>
<dbReference type="AlphaFoldDB" id="A0A2T3HZ69"/>
<keyword evidence="1" id="KW-0812">Transmembrane</keyword>
<accession>A0A2T3HZ69</accession>